<reference evidence="1" key="1">
    <citation type="submission" date="2022-12" db="EMBL/GenBank/DDBJ databases">
        <authorList>
            <person name="Alioto T."/>
            <person name="Alioto T."/>
            <person name="Gomez Garrido J."/>
        </authorList>
    </citation>
    <scope>NUCLEOTIDE SEQUENCE</scope>
</reference>
<sequence length="128" mass="14462">MTWEGQAVSLLRNEMLRTAEHQISIRNTGKLHNDGCFHNGKWLQVTGTLTRWSVNRFDGISSAKCAFGGWQKLGQSNGSSPHHADSNCRPPDQQAQEAQFQAHNVCWITPSITMEIICYCYLFSLSYN</sequence>
<keyword evidence="2" id="KW-1185">Reference proteome</keyword>
<evidence type="ECO:0000313" key="2">
    <source>
        <dbReference type="Proteomes" id="UP001178461"/>
    </source>
</evidence>
<name>A0AA35P6R8_9SAUR</name>
<gene>
    <name evidence="1" type="ORF">PODLI_1B007396</name>
</gene>
<dbReference type="EMBL" id="OX395131">
    <property type="protein sequence ID" value="CAI5777069.1"/>
    <property type="molecule type" value="Genomic_DNA"/>
</dbReference>
<evidence type="ECO:0000313" key="1">
    <source>
        <dbReference type="EMBL" id="CAI5777069.1"/>
    </source>
</evidence>
<protein>
    <submittedName>
        <fullName evidence="1">Uncharacterized protein</fullName>
    </submittedName>
</protein>
<dbReference type="Proteomes" id="UP001178461">
    <property type="component" value="Chromosome 6"/>
</dbReference>
<accession>A0AA35P6R8</accession>
<organism evidence="1 2">
    <name type="scientific">Podarcis lilfordi</name>
    <name type="common">Lilford's wall lizard</name>
    <dbReference type="NCBI Taxonomy" id="74358"/>
    <lineage>
        <taxon>Eukaryota</taxon>
        <taxon>Metazoa</taxon>
        <taxon>Chordata</taxon>
        <taxon>Craniata</taxon>
        <taxon>Vertebrata</taxon>
        <taxon>Euteleostomi</taxon>
        <taxon>Lepidosauria</taxon>
        <taxon>Squamata</taxon>
        <taxon>Bifurcata</taxon>
        <taxon>Unidentata</taxon>
        <taxon>Episquamata</taxon>
        <taxon>Laterata</taxon>
        <taxon>Lacertibaenia</taxon>
        <taxon>Lacertidae</taxon>
        <taxon>Podarcis</taxon>
    </lineage>
</organism>
<dbReference type="AlphaFoldDB" id="A0AA35P6R8"/>
<proteinExistence type="predicted"/>